<dbReference type="SUPFAM" id="SSF51197">
    <property type="entry name" value="Clavaminate synthase-like"/>
    <property type="match status" value="1"/>
</dbReference>
<sequence length="153" mass="17887">MIVDKLNNLNRYKNIHPNLDFVINWLKENSLDKLVEGKTLLKNDDVFVVKVKMDGYNLESGLYEVHKKYADLHIVVDPREDIYYAQEEELKNLKKEFDTAADIKLYALDTTRNKLSLNSNEFVFFFPGEAHGPKMIGENEIMDKIIFKIKMGQ</sequence>
<dbReference type="PANTHER" id="PTHR34986">
    <property type="entry name" value="EVOLVED BETA-GALACTOSIDASE SUBUNIT BETA"/>
    <property type="match status" value="1"/>
</dbReference>
<reference evidence="1 2" key="1">
    <citation type="journal article" date="2001" name="Nucleic Acids Res.">
        <title>The complete genome sequence of the murine respiratory pathogen Mycoplasma pulmonis.</title>
        <authorList>
            <person name="Chambaud I."/>
            <person name="Heilig R."/>
            <person name="Ferris S."/>
            <person name="Barbe V."/>
            <person name="Samson D."/>
            <person name="Galisson F."/>
            <person name="Moszer I."/>
            <person name="Dybvig K."/>
            <person name="Wroblewski H."/>
            <person name="Viari A."/>
            <person name="Rocha E.P.C."/>
            <person name="Blanchard A."/>
        </authorList>
    </citation>
    <scope>NUCLEOTIDE SEQUENCE [LARGE SCALE GENOMIC DNA]</scope>
    <source>
        <strain evidence="1 2">UAB CTIP</strain>
    </source>
</reference>
<dbReference type="AlphaFoldDB" id="Q98PQ9"/>
<dbReference type="Gene3D" id="2.60.120.370">
    <property type="entry name" value="YhcH/YjgK/YiaL"/>
    <property type="match status" value="1"/>
</dbReference>
<protein>
    <submittedName>
        <fullName evidence="1">Uncharacterized protein</fullName>
    </submittedName>
</protein>
<dbReference type="Pfam" id="PF04074">
    <property type="entry name" value="DUF386"/>
    <property type="match status" value="1"/>
</dbReference>
<evidence type="ECO:0000313" key="2">
    <source>
        <dbReference type="Proteomes" id="UP000000528"/>
    </source>
</evidence>
<dbReference type="InterPro" id="IPR037012">
    <property type="entry name" value="NanQ/TabA/YiaL_sf"/>
</dbReference>
<accession>Q98PQ9</accession>
<dbReference type="eggNOG" id="COG2731">
    <property type="taxonomic scope" value="Bacteria"/>
</dbReference>
<dbReference type="KEGG" id="mpu:MYPU_6600"/>
<evidence type="ECO:0000313" key="1">
    <source>
        <dbReference type="EMBL" id="CAC13833.1"/>
    </source>
</evidence>
<dbReference type="HOGENOM" id="CLU_107139_2_2_14"/>
<dbReference type="RefSeq" id="WP_010925461.1">
    <property type="nucleotide sequence ID" value="NC_002771.1"/>
</dbReference>
<gene>
    <name evidence="1" type="ordered locus">MYPU_6600</name>
</gene>
<name>Q98PQ9_MYCPU</name>
<dbReference type="EMBL" id="AL445565">
    <property type="protein sequence ID" value="CAC13833.1"/>
    <property type="molecule type" value="Genomic_DNA"/>
</dbReference>
<dbReference type="InterPro" id="IPR004375">
    <property type="entry name" value="NanQ/TabA/YiaL"/>
</dbReference>
<dbReference type="GO" id="GO:0005829">
    <property type="term" value="C:cytosol"/>
    <property type="evidence" value="ECO:0007669"/>
    <property type="project" value="TreeGrafter"/>
</dbReference>
<dbReference type="STRING" id="272635.gene:17577267"/>
<keyword evidence="2" id="KW-1185">Reference proteome</keyword>
<dbReference type="BioCyc" id="MPUL272635:G1GT6-668-MONOMER"/>
<proteinExistence type="predicted"/>
<dbReference type="PANTHER" id="PTHR34986:SF1">
    <property type="entry name" value="PROTEIN YIAL"/>
    <property type="match status" value="1"/>
</dbReference>
<organism evidence="2">
    <name type="scientific">Mycoplasmopsis pulmonis (strain UAB CTIP)</name>
    <name type="common">Mycoplasma pulmonis</name>
    <dbReference type="NCBI Taxonomy" id="272635"/>
    <lineage>
        <taxon>Bacteria</taxon>
        <taxon>Bacillati</taxon>
        <taxon>Mycoplasmatota</taxon>
        <taxon>Mycoplasmoidales</taxon>
        <taxon>Metamycoplasmataceae</taxon>
        <taxon>Mycoplasmopsis</taxon>
    </lineage>
</organism>
<dbReference type="PIR" id="D90594">
    <property type="entry name" value="D90594"/>
</dbReference>
<dbReference type="NCBIfam" id="TIGR00022">
    <property type="entry name" value="YhcH/YjgK/YiaL family protein"/>
    <property type="match status" value="1"/>
</dbReference>
<dbReference type="Proteomes" id="UP000000528">
    <property type="component" value="Chromosome"/>
</dbReference>